<accession>U4L850</accession>
<keyword evidence="2" id="KW-1185">Reference proteome</keyword>
<name>U4L850_PYROM</name>
<evidence type="ECO:0000313" key="2">
    <source>
        <dbReference type="Proteomes" id="UP000018144"/>
    </source>
</evidence>
<sequence>MQPNMLRCAAKLRSVLKRLLIRTRCFY</sequence>
<gene>
    <name evidence="1" type="ORF">PCON_13147</name>
</gene>
<dbReference type="Proteomes" id="UP000018144">
    <property type="component" value="Unassembled WGS sequence"/>
</dbReference>
<organism evidence="1 2">
    <name type="scientific">Pyronema omphalodes (strain CBS 100304)</name>
    <name type="common">Pyronema confluens</name>
    <dbReference type="NCBI Taxonomy" id="1076935"/>
    <lineage>
        <taxon>Eukaryota</taxon>
        <taxon>Fungi</taxon>
        <taxon>Dikarya</taxon>
        <taxon>Ascomycota</taxon>
        <taxon>Pezizomycotina</taxon>
        <taxon>Pezizomycetes</taxon>
        <taxon>Pezizales</taxon>
        <taxon>Pyronemataceae</taxon>
        <taxon>Pyronema</taxon>
    </lineage>
</organism>
<reference evidence="1 2" key="1">
    <citation type="journal article" date="2013" name="PLoS Genet.">
        <title>The genome and development-dependent transcriptomes of Pyronema confluens: a window into fungal evolution.</title>
        <authorList>
            <person name="Traeger S."/>
            <person name="Altegoer F."/>
            <person name="Freitag M."/>
            <person name="Gabaldon T."/>
            <person name="Kempken F."/>
            <person name="Kumar A."/>
            <person name="Marcet-Houben M."/>
            <person name="Poggeler S."/>
            <person name="Stajich J.E."/>
            <person name="Nowrousian M."/>
        </authorList>
    </citation>
    <scope>NUCLEOTIDE SEQUENCE [LARGE SCALE GENOMIC DNA]</scope>
    <source>
        <strain evidence="2">CBS 100304</strain>
        <tissue evidence="1">Vegetative mycelium</tissue>
    </source>
</reference>
<dbReference type="AlphaFoldDB" id="U4L850"/>
<evidence type="ECO:0000313" key="1">
    <source>
        <dbReference type="EMBL" id="CCX13554.1"/>
    </source>
</evidence>
<dbReference type="EMBL" id="HF935853">
    <property type="protein sequence ID" value="CCX13554.1"/>
    <property type="molecule type" value="Genomic_DNA"/>
</dbReference>
<proteinExistence type="predicted"/>
<protein>
    <submittedName>
        <fullName evidence="1">Uncharacterized protein</fullName>
    </submittedName>
</protein>